<accession>A0A4R6AYZ9</accession>
<reference evidence="2 3" key="1">
    <citation type="submission" date="2019-03" db="EMBL/GenBank/DDBJ databases">
        <title>Rhodobacteraceae bacterium SM1902, a new member of the family Rhodobacteraceae isolated from Yantai.</title>
        <authorList>
            <person name="Sun Y."/>
        </authorList>
    </citation>
    <scope>NUCLEOTIDE SEQUENCE [LARGE SCALE GENOMIC DNA]</scope>
    <source>
        <strain evidence="2 3">SM1902</strain>
    </source>
</reference>
<evidence type="ECO:0000313" key="3">
    <source>
        <dbReference type="Proteomes" id="UP000294562"/>
    </source>
</evidence>
<dbReference type="OrthoDB" id="9799041at2"/>
<dbReference type="EMBL" id="SMZO01000010">
    <property type="protein sequence ID" value="TDL89487.1"/>
    <property type="molecule type" value="Genomic_DNA"/>
</dbReference>
<evidence type="ECO:0000313" key="2">
    <source>
        <dbReference type="EMBL" id="TDL89487.1"/>
    </source>
</evidence>
<keyword evidence="3" id="KW-1185">Reference proteome</keyword>
<comment type="caution">
    <text evidence="2">The sequence shown here is derived from an EMBL/GenBank/DDBJ whole genome shotgun (WGS) entry which is preliminary data.</text>
</comment>
<proteinExistence type="predicted"/>
<dbReference type="SUPFAM" id="SSF54909">
    <property type="entry name" value="Dimeric alpha+beta barrel"/>
    <property type="match status" value="1"/>
</dbReference>
<gene>
    <name evidence="2" type="ORF">E2L05_06360</name>
</gene>
<organism evidence="2 3">
    <name type="scientific">Meridianimarinicoccus aquatilis</name>
    <dbReference type="NCBI Taxonomy" id="2552766"/>
    <lineage>
        <taxon>Bacteria</taxon>
        <taxon>Pseudomonadati</taxon>
        <taxon>Pseudomonadota</taxon>
        <taxon>Alphaproteobacteria</taxon>
        <taxon>Rhodobacterales</taxon>
        <taxon>Paracoccaceae</taxon>
        <taxon>Meridianimarinicoccus</taxon>
    </lineage>
</organism>
<dbReference type="AlphaFoldDB" id="A0A4R6AYZ9"/>
<sequence>MNCVFVQIRCKPGTAYRVADDITLREIHSELYSTSGDYDLLLKLYIPATEDVGKFINDNIMDIDGIERTLTTLTFKAF</sequence>
<feature type="domain" description="Transcription regulator AsnC/Lrp ligand binding" evidence="1">
    <location>
        <begin position="6"/>
        <end position="76"/>
    </location>
</feature>
<dbReference type="Proteomes" id="UP000294562">
    <property type="component" value="Unassembled WGS sequence"/>
</dbReference>
<evidence type="ECO:0000259" key="1">
    <source>
        <dbReference type="Pfam" id="PF01037"/>
    </source>
</evidence>
<dbReference type="Pfam" id="PF01037">
    <property type="entry name" value="AsnC_trans_reg"/>
    <property type="match status" value="1"/>
</dbReference>
<dbReference type="Gene3D" id="3.30.70.920">
    <property type="match status" value="1"/>
</dbReference>
<protein>
    <submittedName>
        <fullName evidence="2">Lrp/AsnC family transcriptional regulator</fullName>
    </submittedName>
</protein>
<dbReference type="RefSeq" id="WP_133342062.1">
    <property type="nucleotide sequence ID" value="NZ_SMZO01000010.1"/>
</dbReference>
<dbReference type="InterPro" id="IPR011008">
    <property type="entry name" value="Dimeric_a/b-barrel"/>
</dbReference>
<name>A0A4R6AYZ9_9RHOB</name>
<dbReference type="InterPro" id="IPR019887">
    <property type="entry name" value="Tscrpt_reg_AsnC/Lrp_C"/>
</dbReference>